<feature type="compositionally biased region" description="Basic residues" evidence="1">
    <location>
        <begin position="850"/>
        <end position="865"/>
    </location>
</feature>
<dbReference type="GO" id="GO:0033314">
    <property type="term" value="P:mitotic DNA replication checkpoint signaling"/>
    <property type="evidence" value="ECO:0007669"/>
    <property type="project" value="InterPro"/>
</dbReference>
<dbReference type="OrthoDB" id="1913152at2759"/>
<name>A0A2U1NU83_ARTAN</name>
<dbReference type="GO" id="GO:0007095">
    <property type="term" value="P:mitotic G2 DNA damage checkpoint signaling"/>
    <property type="evidence" value="ECO:0007669"/>
    <property type="project" value="TreeGrafter"/>
</dbReference>
<dbReference type="GO" id="GO:0030174">
    <property type="term" value="P:regulation of DNA-templated DNA replication initiation"/>
    <property type="evidence" value="ECO:0007669"/>
    <property type="project" value="TreeGrafter"/>
</dbReference>
<accession>A0A2U1NU83</accession>
<dbReference type="GO" id="GO:0010212">
    <property type="term" value="P:response to ionizing radiation"/>
    <property type="evidence" value="ECO:0007669"/>
    <property type="project" value="InterPro"/>
</dbReference>
<evidence type="ECO:0008006" key="4">
    <source>
        <dbReference type="Google" id="ProtNLM"/>
    </source>
</evidence>
<dbReference type="PANTHER" id="PTHR21556:SF2">
    <property type="entry name" value="TRESLIN"/>
    <property type="match status" value="1"/>
</dbReference>
<organism evidence="2 3">
    <name type="scientific">Artemisia annua</name>
    <name type="common">Sweet wormwood</name>
    <dbReference type="NCBI Taxonomy" id="35608"/>
    <lineage>
        <taxon>Eukaryota</taxon>
        <taxon>Viridiplantae</taxon>
        <taxon>Streptophyta</taxon>
        <taxon>Embryophyta</taxon>
        <taxon>Tracheophyta</taxon>
        <taxon>Spermatophyta</taxon>
        <taxon>Magnoliopsida</taxon>
        <taxon>eudicotyledons</taxon>
        <taxon>Gunneridae</taxon>
        <taxon>Pentapetalae</taxon>
        <taxon>asterids</taxon>
        <taxon>campanulids</taxon>
        <taxon>Asterales</taxon>
        <taxon>Asteraceae</taxon>
        <taxon>Asteroideae</taxon>
        <taxon>Anthemideae</taxon>
        <taxon>Artemisiinae</taxon>
        <taxon>Artemisia</taxon>
    </lineage>
</organism>
<dbReference type="Proteomes" id="UP000245207">
    <property type="component" value="Unassembled WGS sequence"/>
</dbReference>
<evidence type="ECO:0000313" key="3">
    <source>
        <dbReference type="Proteomes" id="UP000245207"/>
    </source>
</evidence>
<protein>
    <recommendedName>
        <fullName evidence="4">Treslin</fullName>
    </recommendedName>
</protein>
<dbReference type="AlphaFoldDB" id="A0A2U1NU83"/>
<dbReference type="STRING" id="35608.A0A2U1NU83"/>
<keyword evidence="3" id="KW-1185">Reference proteome</keyword>
<dbReference type="GO" id="GO:0006260">
    <property type="term" value="P:DNA replication"/>
    <property type="evidence" value="ECO:0007669"/>
    <property type="project" value="InterPro"/>
</dbReference>
<feature type="region of interest" description="Disordered" evidence="1">
    <location>
        <begin position="846"/>
        <end position="908"/>
    </location>
</feature>
<evidence type="ECO:0000256" key="1">
    <source>
        <dbReference type="SAM" id="MobiDB-lite"/>
    </source>
</evidence>
<proteinExistence type="predicted"/>
<evidence type="ECO:0000313" key="2">
    <source>
        <dbReference type="EMBL" id="PWA77044.1"/>
    </source>
</evidence>
<comment type="caution">
    <text evidence="2">The sequence shown here is derived from an EMBL/GenBank/DDBJ whole genome shotgun (WGS) entry which is preliminary data.</text>
</comment>
<sequence length="908" mass="103197">MSNPINYTKTKRILLLIDLNPLLNPNPNPNFITTIITTSNIILSFPPLINSLFSFKLFFSSLSPLRSATALRRILPDHPAASLTFNSPTQTLKSLTTTLNSIADTESSYAAPSCENTVSLLNQLGSEYDWDNDVEDEMRNGLVDIRSNLIILLSPVSRNVNELAKFMCYDLNYDLDFYRGRFRDCFVSVNDVFSVKDIHFCWVDVTRNEIEGGVNECDVVRDEIRKFGWGFCSSDAIVYGSAVVNFGLIYPSIVVSSKIFDCCGLDKGGRGELCLEILDVSGKPLECKCCDLELLRFKDLSKSRVSDGFRTREVGSVKSEGVDTFLGGLKDGVMKLRLTEVRRYTECKVNEELASECFLVRSAECGKKGKDSLDNVFADRILELLAKENSELFDRRIAPTWQIFISFLYREGYWALLSLSDSNGNSCKGILKPFTIHSAILLVVDNNHISVSNSGGLNLLNKNVSQKGTSPLGKNVHIGDLNRKKMKKHSYQNLTWSSFCKAAYELWDVDLAEVYFANGCKKAKKLKFLKCWMSQARSHRLCRENTPHGSAQDSNQQKETDVNENLADNCEGCDEHVSKIQHDDTALVSFSETAESFFCNLPKKIQHGLESEAADLKIVAERLVNQSIYWLRQKHETMEDSRESRTVQVSEIIKLLLREPKDIKEQSSTPEHLVREYELQILLRLEIFQSEYAESIKGSMKSKLVKQLCTLLEIIQYLVEGGFHGNVSLYAYVERTIKARYSQNLGDVVDKIYDQMDLLPFGEEDEDQALMFNSEDSNQSWREKNDKDDILASKKFQESLYLEDESSHPLENLDTKLNEARERRERARRFVSFTSRMPDLQRVWAPKQSKPVKVKPESKRKKQKRGSYSVVCETPMPGDNPSCSTRQNKGDRSKTSNPVSKALFQDDR</sequence>
<dbReference type="InterPro" id="IPR026153">
    <property type="entry name" value="Treslin"/>
</dbReference>
<gene>
    <name evidence="2" type="ORF">CTI12_AA079690</name>
</gene>
<dbReference type="EMBL" id="PKPP01002185">
    <property type="protein sequence ID" value="PWA77044.1"/>
    <property type="molecule type" value="Genomic_DNA"/>
</dbReference>
<dbReference type="PANTHER" id="PTHR21556">
    <property type="entry name" value="TRESLIN"/>
    <property type="match status" value="1"/>
</dbReference>
<reference evidence="2 3" key="1">
    <citation type="journal article" date="2018" name="Mol. Plant">
        <title>The genome of Artemisia annua provides insight into the evolution of Asteraceae family and artemisinin biosynthesis.</title>
        <authorList>
            <person name="Shen Q."/>
            <person name="Zhang L."/>
            <person name="Liao Z."/>
            <person name="Wang S."/>
            <person name="Yan T."/>
            <person name="Shi P."/>
            <person name="Liu M."/>
            <person name="Fu X."/>
            <person name="Pan Q."/>
            <person name="Wang Y."/>
            <person name="Lv Z."/>
            <person name="Lu X."/>
            <person name="Zhang F."/>
            <person name="Jiang W."/>
            <person name="Ma Y."/>
            <person name="Chen M."/>
            <person name="Hao X."/>
            <person name="Li L."/>
            <person name="Tang Y."/>
            <person name="Lv G."/>
            <person name="Zhou Y."/>
            <person name="Sun X."/>
            <person name="Brodelius P.E."/>
            <person name="Rose J.K.C."/>
            <person name="Tang K."/>
        </authorList>
    </citation>
    <scope>NUCLEOTIDE SEQUENCE [LARGE SCALE GENOMIC DNA]</scope>
    <source>
        <strain evidence="3">cv. Huhao1</strain>
        <tissue evidence="2">Leaf</tissue>
    </source>
</reference>
<dbReference type="GO" id="GO:0003682">
    <property type="term" value="F:chromatin binding"/>
    <property type="evidence" value="ECO:0007669"/>
    <property type="project" value="TreeGrafter"/>
</dbReference>
<dbReference type="GO" id="GO:0005634">
    <property type="term" value="C:nucleus"/>
    <property type="evidence" value="ECO:0007669"/>
    <property type="project" value="InterPro"/>
</dbReference>